<keyword evidence="2" id="KW-1185">Reference proteome</keyword>
<name>A0ABU0JPZ2_9HYPH</name>
<evidence type="ECO:0000313" key="1">
    <source>
        <dbReference type="EMBL" id="MDQ0475217.1"/>
    </source>
</evidence>
<evidence type="ECO:0000313" key="2">
    <source>
        <dbReference type="Proteomes" id="UP001242480"/>
    </source>
</evidence>
<protein>
    <submittedName>
        <fullName evidence="1">Uncharacterized protein</fullName>
    </submittedName>
</protein>
<organism evidence="1 2">
    <name type="scientific">Labrys wisconsinensis</name>
    <dbReference type="NCBI Taxonomy" id="425677"/>
    <lineage>
        <taxon>Bacteria</taxon>
        <taxon>Pseudomonadati</taxon>
        <taxon>Pseudomonadota</taxon>
        <taxon>Alphaproteobacteria</taxon>
        <taxon>Hyphomicrobiales</taxon>
        <taxon>Xanthobacteraceae</taxon>
        <taxon>Labrys</taxon>
    </lineage>
</organism>
<accession>A0ABU0JPZ2</accession>
<gene>
    <name evidence="1" type="ORF">QO011_008259</name>
</gene>
<dbReference type="RefSeq" id="WP_307286128.1">
    <property type="nucleotide sequence ID" value="NZ_JAUSVX010000031.1"/>
</dbReference>
<sequence>MLFDNRSSLRRRPRCEIRRRGAASSEEAGSPLQQIEYLPDGRSKCVAFICHLIVDFGLQSRNYLSVEQLLA</sequence>
<dbReference type="Proteomes" id="UP001242480">
    <property type="component" value="Unassembled WGS sequence"/>
</dbReference>
<reference evidence="1 2" key="1">
    <citation type="submission" date="2023-07" db="EMBL/GenBank/DDBJ databases">
        <title>Genomic Encyclopedia of Type Strains, Phase IV (KMG-IV): sequencing the most valuable type-strain genomes for metagenomic binning, comparative biology and taxonomic classification.</title>
        <authorList>
            <person name="Goeker M."/>
        </authorList>
    </citation>
    <scope>NUCLEOTIDE SEQUENCE [LARGE SCALE GENOMIC DNA]</scope>
    <source>
        <strain evidence="1 2">DSM 19619</strain>
    </source>
</reference>
<dbReference type="EMBL" id="JAUSVX010000031">
    <property type="protein sequence ID" value="MDQ0475217.1"/>
    <property type="molecule type" value="Genomic_DNA"/>
</dbReference>
<comment type="caution">
    <text evidence="1">The sequence shown here is derived from an EMBL/GenBank/DDBJ whole genome shotgun (WGS) entry which is preliminary data.</text>
</comment>
<proteinExistence type="predicted"/>